<comment type="catalytic activity">
    <reaction evidence="7 8">
        <text>heme b + (2E,6E)-farnesyl diphosphate + H2O = Fe(II)-heme o + diphosphate</text>
        <dbReference type="Rhea" id="RHEA:28070"/>
        <dbReference type="ChEBI" id="CHEBI:15377"/>
        <dbReference type="ChEBI" id="CHEBI:33019"/>
        <dbReference type="ChEBI" id="CHEBI:60344"/>
        <dbReference type="ChEBI" id="CHEBI:60530"/>
        <dbReference type="ChEBI" id="CHEBI:175763"/>
        <dbReference type="EC" id="2.5.1.141"/>
    </reaction>
</comment>
<feature type="transmembrane region" description="Helical" evidence="8">
    <location>
        <begin position="135"/>
        <end position="152"/>
    </location>
</feature>
<dbReference type="Proteomes" id="UP001139263">
    <property type="component" value="Unassembled WGS sequence"/>
</dbReference>
<dbReference type="Pfam" id="PF01040">
    <property type="entry name" value="UbiA"/>
    <property type="match status" value="1"/>
</dbReference>
<feature type="transmembrane region" description="Helical" evidence="8">
    <location>
        <begin position="234"/>
        <end position="251"/>
    </location>
</feature>
<feature type="transmembrane region" description="Helical" evidence="8">
    <location>
        <begin position="289"/>
        <end position="308"/>
    </location>
</feature>
<dbReference type="GO" id="GO:0008495">
    <property type="term" value="F:protoheme IX farnesyltransferase activity"/>
    <property type="evidence" value="ECO:0007669"/>
    <property type="project" value="UniProtKB-UniRule"/>
</dbReference>
<evidence type="ECO:0000256" key="8">
    <source>
        <dbReference type="HAMAP-Rule" id="MF_00154"/>
    </source>
</evidence>
<comment type="function">
    <text evidence="8">Converts heme B (protoheme IX) to heme O by substitution of the vinyl group on carbon 2 of heme B porphyrin ring with a hydroxyethyl farnesyl side group.</text>
</comment>
<feature type="transmembrane region" description="Helical" evidence="8">
    <location>
        <begin position="106"/>
        <end position="129"/>
    </location>
</feature>
<dbReference type="AlphaFoldDB" id="A0A9X1V8C3"/>
<dbReference type="PANTHER" id="PTHR43448">
    <property type="entry name" value="PROTOHEME IX FARNESYLTRANSFERASE, MITOCHONDRIAL"/>
    <property type="match status" value="1"/>
</dbReference>
<keyword evidence="11" id="KW-1185">Reference proteome</keyword>
<dbReference type="CDD" id="cd13957">
    <property type="entry name" value="PT_UbiA_Cox10"/>
    <property type="match status" value="1"/>
</dbReference>
<evidence type="ECO:0000313" key="10">
    <source>
        <dbReference type="EMBL" id="MCI0182794.1"/>
    </source>
</evidence>
<evidence type="ECO:0000256" key="2">
    <source>
        <dbReference type="ARBA" id="ARBA00022679"/>
    </source>
</evidence>
<feature type="transmembrane region" description="Helical" evidence="8">
    <location>
        <begin position="34"/>
        <end position="54"/>
    </location>
</feature>
<organism evidence="10 11">
    <name type="scientific">Sulfoacidibacillus ferrooxidans</name>
    <dbReference type="NCBI Taxonomy" id="2005001"/>
    <lineage>
        <taxon>Bacteria</taxon>
        <taxon>Bacillati</taxon>
        <taxon>Bacillota</taxon>
        <taxon>Bacilli</taxon>
        <taxon>Bacillales</taxon>
        <taxon>Alicyclobacillaceae</taxon>
        <taxon>Sulfoacidibacillus</taxon>
    </lineage>
</organism>
<comment type="similarity">
    <text evidence="8">Belongs to the UbiA prenyltransferase family. Protoheme IX farnesyltransferase subfamily.</text>
</comment>
<dbReference type="GO" id="GO:0005886">
    <property type="term" value="C:plasma membrane"/>
    <property type="evidence" value="ECO:0007669"/>
    <property type="project" value="UniProtKB-SubCell"/>
</dbReference>
<name>A0A9X1V8C3_9BACL</name>
<comment type="caution">
    <text evidence="10">The sequence shown here is derived from an EMBL/GenBank/DDBJ whole genome shotgun (WGS) entry which is preliminary data.</text>
</comment>
<feature type="region of interest" description="Disordered" evidence="9">
    <location>
        <begin position="1"/>
        <end position="20"/>
    </location>
</feature>
<evidence type="ECO:0000256" key="4">
    <source>
        <dbReference type="ARBA" id="ARBA00022989"/>
    </source>
</evidence>
<dbReference type="InterPro" id="IPR000537">
    <property type="entry name" value="UbiA_prenyltransferase"/>
</dbReference>
<evidence type="ECO:0000256" key="1">
    <source>
        <dbReference type="ARBA" id="ARBA00004141"/>
    </source>
</evidence>
<evidence type="ECO:0000256" key="7">
    <source>
        <dbReference type="ARBA" id="ARBA00047690"/>
    </source>
</evidence>
<feature type="transmembrane region" description="Helical" evidence="8">
    <location>
        <begin position="210"/>
        <end position="227"/>
    </location>
</feature>
<dbReference type="GO" id="GO:0048034">
    <property type="term" value="P:heme O biosynthetic process"/>
    <property type="evidence" value="ECO:0007669"/>
    <property type="project" value="UniProtKB-UniRule"/>
</dbReference>
<keyword evidence="5 8" id="KW-0350">Heme biosynthesis</keyword>
<feature type="transmembrane region" description="Helical" evidence="8">
    <location>
        <begin position="257"/>
        <end position="277"/>
    </location>
</feature>
<dbReference type="NCBIfam" id="NF003349">
    <property type="entry name" value="PRK04375.1-2"/>
    <property type="match status" value="1"/>
</dbReference>
<dbReference type="NCBIfam" id="TIGR01473">
    <property type="entry name" value="cyoE_ctaB"/>
    <property type="match status" value="1"/>
</dbReference>
<feature type="transmembrane region" description="Helical" evidence="8">
    <location>
        <begin position="173"/>
        <end position="198"/>
    </location>
</feature>
<proteinExistence type="inferred from homology"/>
<keyword evidence="4 8" id="KW-1133">Transmembrane helix</keyword>
<keyword evidence="3 8" id="KW-0812">Transmembrane</keyword>
<evidence type="ECO:0000313" key="11">
    <source>
        <dbReference type="Proteomes" id="UP001139263"/>
    </source>
</evidence>
<dbReference type="Gene3D" id="1.10.357.140">
    <property type="entry name" value="UbiA prenyltransferase"/>
    <property type="match status" value="1"/>
</dbReference>
<evidence type="ECO:0000256" key="6">
    <source>
        <dbReference type="ARBA" id="ARBA00023136"/>
    </source>
</evidence>
<dbReference type="EMBL" id="JALBUF010000002">
    <property type="protein sequence ID" value="MCI0182794.1"/>
    <property type="molecule type" value="Genomic_DNA"/>
</dbReference>
<accession>A0A9X1V8C3</accession>
<dbReference type="NCBIfam" id="NF003348">
    <property type="entry name" value="PRK04375.1-1"/>
    <property type="match status" value="1"/>
</dbReference>
<reference evidence="10" key="1">
    <citation type="submission" date="2022-03" db="EMBL/GenBank/DDBJ databases">
        <title>Draft Genome Sequence of Firmicute Strain S0AB, a Heterotrophic Iron/Sulfur-Oxidizing Extreme Acidophile.</title>
        <authorList>
            <person name="Vergara E."/>
            <person name="Pakostova E."/>
            <person name="Johnson D.B."/>
            <person name="Holmes D.S."/>
        </authorList>
    </citation>
    <scope>NUCLEOTIDE SEQUENCE</scope>
    <source>
        <strain evidence="10">S0AB</strain>
    </source>
</reference>
<sequence length="309" mass="33736">MDQPLSMTGESPSNPSLSLTQGSFRDIMRDYVNVVKPGITMSNMMTAFVGLWLASQGRPAFGLTLITLAGSGLVVMSGCAFNNYMDQDIDQFMARTQDRPLPNSRIPAWSVLLLGAILGILGISLLGIFANTLSAVMALIGLFFYVIVYTALTKRTTTLSTVIGGVSGAMPPLIGWTAITGSLGMSGWLLFIFMFLWQPPHFLALAMRRVKDYAAAGIPLLPVVYGFPPTKRQIVIWTATLIPASLLLTIVHAEGWIYFFTALIFGGIWLVKGIKGFKAKDDIAWATDMFKFSLIYLMVLCVVMVINVK</sequence>
<feature type="transmembrane region" description="Helical" evidence="8">
    <location>
        <begin position="60"/>
        <end position="85"/>
    </location>
</feature>
<evidence type="ECO:0000256" key="3">
    <source>
        <dbReference type="ARBA" id="ARBA00022692"/>
    </source>
</evidence>
<keyword evidence="2 8" id="KW-0808">Transferase</keyword>
<evidence type="ECO:0000256" key="5">
    <source>
        <dbReference type="ARBA" id="ARBA00023133"/>
    </source>
</evidence>
<keyword evidence="6 8" id="KW-0472">Membrane</keyword>
<comment type="miscellaneous">
    <text evidence="8">Carbon 2 of the heme B porphyrin ring is defined according to the Fischer nomenclature.</text>
</comment>
<dbReference type="EC" id="2.5.1.141" evidence="8"/>
<dbReference type="InterPro" id="IPR044878">
    <property type="entry name" value="UbiA_sf"/>
</dbReference>
<dbReference type="PANTHER" id="PTHR43448:SF2">
    <property type="entry name" value="PROTOHEME IX FARNESYLTRANSFERASE, MITOCHONDRIAL"/>
    <property type="match status" value="1"/>
</dbReference>
<comment type="subunit">
    <text evidence="8">Interacts with CtaA.</text>
</comment>
<comment type="subcellular location">
    <subcellularLocation>
        <location evidence="8">Cell membrane</location>
        <topology evidence="8">Multi-pass membrane protein</topology>
    </subcellularLocation>
    <subcellularLocation>
        <location evidence="1">Membrane</location>
        <topology evidence="1">Multi-pass membrane protein</topology>
    </subcellularLocation>
</comment>
<protein>
    <recommendedName>
        <fullName evidence="8">Protoheme IX farnesyltransferase</fullName>
        <ecNumber evidence="8">2.5.1.141</ecNumber>
    </recommendedName>
    <alternativeName>
        <fullName evidence="8">Heme B farnesyltransferase</fullName>
    </alternativeName>
    <alternativeName>
        <fullName evidence="8">Heme O synthase</fullName>
    </alternativeName>
</protein>
<dbReference type="RefSeq" id="WP_241712401.1">
    <property type="nucleotide sequence ID" value="NZ_JALBUF010000002.1"/>
</dbReference>
<comment type="pathway">
    <text evidence="8">Porphyrin-containing compound metabolism; heme O biosynthesis; heme O from protoheme: step 1/1.</text>
</comment>
<evidence type="ECO:0000256" key="9">
    <source>
        <dbReference type="SAM" id="MobiDB-lite"/>
    </source>
</evidence>
<gene>
    <name evidence="10" type="primary">ctaB1</name>
    <name evidence="8" type="synonym">ctaB</name>
    <name evidence="10" type="ORF">MM817_01063</name>
</gene>
<dbReference type="InterPro" id="IPR006369">
    <property type="entry name" value="Protohaem_IX_farnesylTrfase"/>
</dbReference>
<keyword evidence="8" id="KW-1003">Cell membrane</keyword>
<dbReference type="HAMAP" id="MF_00154">
    <property type="entry name" value="CyoE_CtaB"/>
    <property type="match status" value="1"/>
</dbReference>